<evidence type="ECO:0000256" key="7">
    <source>
        <dbReference type="ARBA" id="ARBA00023177"/>
    </source>
</evidence>
<keyword evidence="12" id="KW-1185">Reference proteome</keyword>
<dbReference type="NCBIfam" id="TIGR00836">
    <property type="entry name" value="amt"/>
    <property type="match status" value="1"/>
</dbReference>
<feature type="transmembrane region" description="Helical" evidence="9">
    <location>
        <begin position="198"/>
        <end position="215"/>
    </location>
</feature>
<dbReference type="PROSITE" id="PS01219">
    <property type="entry name" value="AMMONIUM_TRANSP"/>
    <property type="match status" value="1"/>
</dbReference>
<dbReference type="STRING" id="887929.HMP0721_0325"/>
<keyword evidence="6 9" id="KW-0472">Membrane</keyword>
<dbReference type="InterPro" id="IPR029020">
    <property type="entry name" value="Ammonium/urea_transptr"/>
</dbReference>
<name>E6ME92_9FIRM</name>
<dbReference type="PANTHER" id="PTHR43029">
    <property type="entry name" value="AMMONIUM TRANSPORTER MEP2"/>
    <property type="match status" value="1"/>
</dbReference>
<sequence length="445" mass="47486">MLKEKFRKFPSAPFLFANKDHFPPLVLELEFFMKTGDTTFILICAALVMLMTPGLAFFYGGLERRKNVLNTMMMSFFIMGIASVLWIAVGYSLSFVGDHGGIIGSLQNAFGLGLGRGPSAYAPTIPKLAYVAFQMMFALITPALITGAVAGRMNFKALFWFIIFWLLLVYCPLAHMVWGKGGLLGEVLGSVDFAGGNVVHISSGFSGLVLALIIGKRRGYDRVTYHTHNIPFVLLGAAMLWFGWFGFNAGSALSAGSLAAHAFITTNTSAGIAMIVWMLIDVAVTGKPTAVGAATGAVLGLVAITPGAGFVPIWTSFIIGGVVSPLAYFMVSVVKPRLGYDDALDAFGCHGIGGIWGGIATGLFASRSVNPAARWNGLVFGDTHLFFAQLIAISATIVIAVFGTFMIAKVVSIFVPLRVDAADERRGLDISQHGEKAYPSFTGMD</sequence>
<keyword evidence="5 9" id="KW-1133">Transmembrane helix</keyword>
<comment type="caution">
    <text evidence="11">The sequence shown here is derived from an EMBL/GenBank/DDBJ whole genome shotgun (WGS) entry which is preliminary data.</text>
</comment>
<keyword evidence="7 9" id="KW-0924">Ammonia transport</keyword>
<dbReference type="eggNOG" id="COG0004">
    <property type="taxonomic scope" value="Bacteria"/>
</dbReference>
<evidence type="ECO:0000256" key="5">
    <source>
        <dbReference type="ARBA" id="ARBA00022989"/>
    </source>
</evidence>
<feature type="transmembrane region" description="Helical" evidence="9">
    <location>
        <begin position="289"/>
        <end position="307"/>
    </location>
</feature>
<dbReference type="SUPFAM" id="SSF111352">
    <property type="entry name" value="Ammonium transporter"/>
    <property type="match status" value="1"/>
</dbReference>
<evidence type="ECO:0000313" key="12">
    <source>
        <dbReference type="Proteomes" id="UP000004754"/>
    </source>
</evidence>
<reference evidence="11 12" key="1">
    <citation type="submission" date="2010-12" db="EMBL/GenBank/DDBJ databases">
        <authorList>
            <person name="Muzny D."/>
            <person name="Qin X."/>
            <person name="Deng J."/>
            <person name="Jiang H."/>
            <person name="Liu Y."/>
            <person name="Qu J."/>
            <person name="Song X.-Z."/>
            <person name="Zhang L."/>
            <person name="Thornton R."/>
            <person name="Coyle M."/>
            <person name="Francisco L."/>
            <person name="Jackson L."/>
            <person name="Javaid M."/>
            <person name="Korchina V."/>
            <person name="Kovar C."/>
            <person name="Mata R."/>
            <person name="Mathew T."/>
            <person name="Ngo R."/>
            <person name="Nguyen L."/>
            <person name="Nguyen N."/>
            <person name="Okwuonu G."/>
            <person name="Ongeri F."/>
            <person name="Pham C."/>
            <person name="Simmons D."/>
            <person name="Wilczek-Boney K."/>
            <person name="Hale W."/>
            <person name="Jakkamsetti A."/>
            <person name="Pham P."/>
            <person name="Ruth R."/>
            <person name="San Lucas F."/>
            <person name="Warren J."/>
            <person name="Zhang J."/>
            <person name="Zhao Z."/>
            <person name="Zhou C."/>
            <person name="Zhu D."/>
            <person name="Lee S."/>
            <person name="Bess C."/>
            <person name="Blankenburg K."/>
            <person name="Forbes L."/>
            <person name="Fu Q."/>
            <person name="Gubbala S."/>
            <person name="Hirani K."/>
            <person name="Jayaseelan J.C."/>
            <person name="Lara F."/>
            <person name="Munidasa M."/>
            <person name="Palculict T."/>
            <person name="Patil S."/>
            <person name="Pu L.-L."/>
            <person name="Saada N."/>
            <person name="Tang L."/>
            <person name="Weissenberger G."/>
            <person name="Zhu Y."/>
            <person name="Hemphill L."/>
            <person name="Shang Y."/>
            <person name="Youmans B."/>
            <person name="Ayvaz T."/>
            <person name="Ross M."/>
            <person name="Santibanez J."/>
            <person name="Aqrawi P."/>
            <person name="Gross S."/>
            <person name="Joshi V."/>
            <person name="Fowler G."/>
            <person name="Nazareth L."/>
            <person name="Reid J."/>
            <person name="Worley K."/>
            <person name="Petrosino J."/>
            <person name="Highlander S."/>
            <person name="Gibbs R."/>
        </authorList>
    </citation>
    <scope>NUCLEOTIDE SEQUENCE [LARGE SCALE GENOMIC DNA]</scope>
    <source>
        <strain evidence="11 12">ATCC 23263</strain>
    </source>
</reference>
<evidence type="ECO:0000256" key="6">
    <source>
        <dbReference type="ARBA" id="ARBA00023136"/>
    </source>
</evidence>
<dbReference type="EMBL" id="AEQN01000006">
    <property type="protein sequence ID" value="EFV02639.1"/>
    <property type="molecule type" value="Genomic_DNA"/>
</dbReference>
<feature type="transmembrane region" description="Helical" evidence="9">
    <location>
        <begin position="313"/>
        <end position="331"/>
    </location>
</feature>
<feature type="transmembrane region" description="Helical" evidence="9">
    <location>
        <begin position="128"/>
        <end position="150"/>
    </location>
</feature>
<dbReference type="InterPro" id="IPR001905">
    <property type="entry name" value="Ammonium_transpt"/>
</dbReference>
<dbReference type="InterPro" id="IPR018047">
    <property type="entry name" value="Ammonium_transpt_CS"/>
</dbReference>
<keyword evidence="3 9" id="KW-0813">Transport</keyword>
<organism evidence="11 12">
    <name type="scientific">Pseudoramibacter alactolyticus ATCC 23263</name>
    <dbReference type="NCBI Taxonomy" id="887929"/>
    <lineage>
        <taxon>Bacteria</taxon>
        <taxon>Bacillati</taxon>
        <taxon>Bacillota</taxon>
        <taxon>Clostridia</taxon>
        <taxon>Eubacteriales</taxon>
        <taxon>Eubacteriaceae</taxon>
        <taxon>Pseudoramibacter</taxon>
    </lineage>
</organism>
<evidence type="ECO:0000256" key="1">
    <source>
        <dbReference type="ARBA" id="ARBA00004141"/>
    </source>
</evidence>
<evidence type="ECO:0000256" key="8">
    <source>
        <dbReference type="ARBA" id="ARBA00050025"/>
    </source>
</evidence>
<evidence type="ECO:0000256" key="2">
    <source>
        <dbReference type="ARBA" id="ARBA00005887"/>
    </source>
</evidence>
<dbReference type="GO" id="GO:0005886">
    <property type="term" value="C:plasma membrane"/>
    <property type="evidence" value="ECO:0007669"/>
    <property type="project" value="UniProtKB-SubCell"/>
</dbReference>
<dbReference type="GO" id="GO:0008519">
    <property type="term" value="F:ammonium channel activity"/>
    <property type="evidence" value="ECO:0007669"/>
    <property type="project" value="InterPro"/>
</dbReference>
<feature type="domain" description="Ammonium transporter AmtB-like" evidence="10">
    <location>
        <begin position="40"/>
        <end position="438"/>
    </location>
</feature>
<dbReference type="Proteomes" id="UP000004754">
    <property type="component" value="Unassembled WGS sequence"/>
</dbReference>
<protein>
    <recommendedName>
        <fullName evidence="8 9">Ammonium transporter</fullName>
    </recommendedName>
</protein>
<evidence type="ECO:0000256" key="9">
    <source>
        <dbReference type="RuleBase" id="RU362002"/>
    </source>
</evidence>
<comment type="similarity">
    <text evidence="2 9">Belongs to the ammonia transporter channel (TC 1.A.11.2) family.</text>
</comment>
<feature type="transmembrane region" description="Helical" evidence="9">
    <location>
        <begin position="259"/>
        <end position="280"/>
    </location>
</feature>
<dbReference type="HOGENOM" id="CLU_000445_33_0_9"/>
<feature type="transmembrane region" description="Helical" evidence="9">
    <location>
        <begin position="157"/>
        <end position="178"/>
    </location>
</feature>
<dbReference type="PANTHER" id="PTHR43029:SF10">
    <property type="entry name" value="AMMONIUM TRANSPORTER MEP2"/>
    <property type="match status" value="1"/>
</dbReference>
<feature type="transmembrane region" description="Helical" evidence="9">
    <location>
        <begin position="343"/>
        <end position="365"/>
    </location>
</feature>
<evidence type="ECO:0000256" key="3">
    <source>
        <dbReference type="ARBA" id="ARBA00022448"/>
    </source>
</evidence>
<evidence type="ECO:0000256" key="4">
    <source>
        <dbReference type="ARBA" id="ARBA00022692"/>
    </source>
</evidence>
<comment type="subcellular location">
    <subcellularLocation>
        <location evidence="9">Cell membrane</location>
        <topology evidence="9">Multi-pass membrane protein</topology>
    </subcellularLocation>
    <subcellularLocation>
        <location evidence="1">Membrane</location>
        <topology evidence="1">Multi-pass membrane protein</topology>
    </subcellularLocation>
</comment>
<feature type="transmembrane region" description="Helical" evidence="9">
    <location>
        <begin position="385"/>
        <end position="408"/>
    </location>
</feature>
<accession>E6ME92</accession>
<gene>
    <name evidence="11" type="primary">amt</name>
    <name evidence="11" type="ORF">HMP0721_0325</name>
</gene>
<keyword evidence="4 9" id="KW-0812">Transmembrane</keyword>
<dbReference type="InterPro" id="IPR024041">
    <property type="entry name" value="NH4_transpt_AmtB-like_dom"/>
</dbReference>
<evidence type="ECO:0000259" key="10">
    <source>
        <dbReference type="Pfam" id="PF00909"/>
    </source>
</evidence>
<dbReference type="Gene3D" id="1.10.3430.10">
    <property type="entry name" value="Ammonium transporter AmtB like domains"/>
    <property type="match status" value="1"/>
</dbReference>
<proteinExistence type="inferred from homology"/>
<evidence type="ECO:0000313" key="11">
    <source>
        <dbReference type="EMBL" id="EFV02639.1"/>
    </source>
</evidence>
<feature type="transmembrane region" description="Helical" evidence="9">
    <location>
        <begin position="40"/>
        <end position="62"/>
    </location>
</feature>
<feature type="transmembrane region" description="Helical" evidence="9">
    <location>
        <begin position="74"/>
        <end position="96"/>
    </location>
</feature>
<feature type="transmembrane region" description="Helical" evidence="9">
    <location>
        <begin position="227"/>
        <end position="247"/>
    </location>
</feature>
<dbReference type="Pfam" id="PF00909">
    <property type="entry name" value="Ammonium_transp"/>
    <property type="match status" value="1"/>
</dbReference>
<dbReference type="AlphaFoldDB" id="E6ME92"/>